<dbReference type="EMBL" id="JACHNU010000007">
    <property type="protein sequence ID" value="MBB4664568.1"/>
    <property type="molecule type" value="Genomic_DNA"/>
</dbReference>
<gene>
    <name evidence="1" type="ORF">BDZ31_004179</name>
</gene>
<sequence length="125" mass="12736">MGTVVAERVDRPLSLFDELEALAPATVLERERAIPREAEPVVPVEGTGLREGVVADGAVVREHGGVGGEPTLDEMIVGAWEGLAAQAAVACPLCDDGTLRPLYADAGGSSPPVAGRCDGCGTTLS</sequence>
<evidence type="ECO:0000313" key="1">
    <source>
        <dbReference type="EMBL" id="MBB4664568.1"/>
    </source>
</evidence>
<name>A0A840IKU9_9ACTN</name>
<evidence type="ECO:0000313" key="2">
    <source>
        <dbReference type="Proteomes" id="UP000585272"/>
    </source>
</evidence>
<keyword evidence="2" id="KW-1185">Reference proteome</keyword>
<comment type="caution">
    <text evidence="1">The sequence shown here is derived from an EMBL/GenBank/DDBJ whole genome shotgun (WGS) entry which is preliminary data.</text>
</comment>
<reference evidence="1 2" key="1">
    <citation type="submission" date="2020-08" db="EMBL/GenBank/DDBJ databases">
        <title>Genomic Encyclopedia of Archaeal and Bacterial Type Strains, Phase II (KMG-II): from individual species to whole genera.</title>
        <authorList>
            <person name="Goeker M."/>
        </authorList>
    </citation>
    <scope>NUCLEOTIDE SEQUENCE [LARGE SCALE GENOMIC DNA]</scope>
    <source>
        <strain evidence="1 2">DSM 23288</strain>
    </source>
</reference>
<accession>A0A840IKU9</accession>
<proteinExistence type="predicted"/>
<protein>
    <submittedName>
        <fullName evidence="1">Uncharacterized protein</fullName>
    </submittedName>
</protein>
<dbReference type="AlphaFoldDB" id="A0A840IKU9"/>
<dbReference type="Proteomes" id="UP000585272">
    <property type="component" value="Unassembled WGS sequence"/>
</dbReference>
<organism evidence="1 2">
    <name type="scientific">Conexibacter arvalis</name>
    <dbReference type="NCBI Taxonomy" id="912552"/>
    <lineage>
        <taxon>Bacteria</taxon>
        <taxon>Bacillati</taxon>
        <taxon>Actinomycetota</taxon>
        <taxon>Thermoleophilia</taxon>
        <taxon>Solirubrobacterales</taxon>
        <taxon>Conexibacteraceae</taxon>
        <taxon>Conexibacter</taxon>
    </lineage>
</organism>